<keyword evidence="2" id="KW-1185">Reference proteome</keyword>
<gene>
    <name evidence="1" type="ORF">K488DRAFT_85718</name>
</gene>
<reference evidence="1" key="1">
    <citation type="submission" date="2021-02" db="EMBL/GenBank/DDBJ databases">
        <authorList>
            <consortium name="DOE Joint Genome Institute"/>
            <person name="Ahrendt S."/>
            <person name="Looney B.P."/>
            <person name="Miyauchi S."/>
            <person name="Morin E."/>
            <person name="Drula E."/>
            <person name="Courty P.E."/>
            <person name="Chicoki N."/>
            <person name="Fauchery L."/>
            <person name="Kohler A."/>
            <person name="Kuo A."/>
            <person name="Labutti K."/>
            <person name="Pangilinan J."/>
            <person name="Lipzen A."/>
            <person name="Riley R."/>
            <person name="Andreopoulos W."/>
            <person name="He G."/>
            <person name="Johnson J."/>
            <person name="Barry K.W."/>
            <person name="Grigoriev I.V."/>
            <person name="Nagy L."/>
            <person name="Hibbett D."/>
            <person name="Henrissat B."/>
            <person name="Matheny P.B."/>
            <person name="Labbe J."/>
            <person name="Martin F."/>
        </authorList>
    </citation>
    <scope>NUCLEOTIDE SEQUENCE</scope>
    <source>
        <strain evidence="1">EC-137</strain>
    </source>
</reference>
<dbReference type="EMBL" id="MU273541">
    <property type="protein sequence ID" value="KAI0032613.1"/>
    <property type="molecule type" value="Genomic_DNA"/>
</dbReference>
<dbReference type="Proteomes" id="UP000814128">
    <property type="component" value="Unassembled WGS sequence"/>
</dbReference>
<proteinExistence type="predicted"/>
<reference evidence="1" key="2">
    <citation type="journal article" date="2022" name="New Phytol.">
        <title>Evolutionary transition to the ectomycorrhizal habit in the genomes of a hyperdiverse lineage of mushroom-forming fungi.</title>
        <authorList>
            <person name="Looney B."/>
            <person name="Miyauchi S."/>
            <person name="Morin E."/>
            <person name="Drula E."/>
            <person name="Courty P.E."/>
            <person name="Kohler A."/>
            <person name="Kuo A."/>
            <person name="LaButti K."/>
            <person name="Pangilinan J."/>
            <person name="Lipzen A."/>
            <person name="Riley R."/>
            <person name="Andreopoulos W."/>
            <person name="He G."/>
            <person name="Johnson J."/>
            <person name="Nolan M."/>
            <person name="Tritt A."/>
            <person name="Barry K.W."/>
            <person name="Grigoriev I.V."/>
            <person name="Nagy L.G."/>
            <person name="Hibbett D."/>
            <person name="Henrissat B."/>
            <person name="Matheny P.B."/>
            <person name="Labbe J."/>
            <person name="Martin F.M."/>
        </authorList>
    </citation>
    <scope>NUCLEOTIDE SEQUENCE</scope>
    <source>
        <strain evidence="1">EC-137</strain>
    </source>
</reference>
<comment type="caution">
    <text evidence="1">The sequence shown here is derived from an EMBL/GenBank/DDBJ whole genome shotgun (WGS) entry which is preliminary data.</text>
</comment>
<organism evidence="1 2">
    <name type="scientific">Vararia minispora EC-137</name>
    <dbReference type="NCBI Taxonomy" id="1314806"/>
    <lineage>
        <taxon>Eukaryota</taxon>
        <taxon>Fungi</taxon>
        <taxon>Dikarya</taxon>
        <taxon>Basidiomycota</taxon>
        <taxon>Agaricomycotina</taxon>
        <taxon>Agaricomycetes</taxon>
        <taxon>Russulales</taxon>
        <taxon>Lachnocladiaceae</taxon>
        <taxon>Vararia</taxon>
    </lineage>
</organism>
<name>A0ACB8QLZ0_9AGAM</name>
<accession>A0ACB8QLZ0</accession>
<evidence type="ECO:0000313" key="2">
    <source>
        <dbReference type="Proteomes" id="UP000814128"/>
    </source>
</evidence>
<sequence>MAGGHLSPATTTIRPSPCQRVGSNIVLRLVPRPRTELAVLLVDDDDDDDDDGHVFSAQEAAHHLYFHILVARPPLPPPARPLSVIAPRPAAFRTSPLDILLARPIYQRHTPLGCPPHRSQTRPAPRSWSPRTPPASAHPSAKRFSLESPSVSSSRDASASKENRRRSMFAGPASDPGIDPVLTLAEKHAPLLQFIAQKEARCLELRSQLATQEAELLALKQAWERIVRRDFGKTSSSPATPLQPPAAISTPAAGGHGLDGILDNVPASFSRILALAPPPQSPALAPERAPSLATRPSPFAKRQQHTHAPSASASTTATSASASTGSTRLSQSSASSAEPDADDETATLTAKTGEQVSGDAPRAAGAHERVLRRRSREVPKERKAPGLNPSPREENDRRVGALPPPASVPGLGSLAAMGLNANVAAAAEGWLGKRITEGSKTLSKSQKRASVLFADVSQSLLAAFSPSPSETPASWLQSPSMSPSPAMERTGPSLLDEDEEVLAAPALKPLQPSPTPTPRPASTAPVRDESFDDDWNW</sequence>
<evidence type="ECO:0000313" key="1">
    <source>
        <dbReference type="EMBL" id="KAI0032613.1"/>
    </source>
</evidence>
<protein>
    <submittedName>
        <fullName evidence="1">Uncharacterized protein</fullName>
    </submittedName>
</protein>